<organism evidence="5 6">
    <name type="scientific">Saccharopolyspora oryzae</name>
    <dbReference type="NCBI Taxonomy" id="2997343"/>
    <lineage>
        <taxon>Bacteria</taxon>
        <taxon>Bacillati</taxon>
        <taxon>Actinomycetota</taxon>
        <taxon>Actinomycetes</taxon>
        <taxon>Pseudonocardiales</taxon>
        <taxon>Pseudonocardiaceae</taxon>
        <taxon>Saccharopolyspora</taxon>
    </lineage>
</organism>
<gene>
    <name evidence="5" type="ORF">OU415_06995</name>
</gene>
<dbReference type="RefSeq" id="WP_270947754.1">
    <property type="nucleotide sequence ID" value="NZ_JAQGLA010000007.1"/>
</dbReference>
<feature type="domain" description="UspA" evidence="4">
    <location>
        <begin position="161"/>
        <end position="297"/>
    </location>
</feature>
<sequence>MVRKPVVVGYDLTESSRRAVWWAAREASSRRLPLLLALVLTWPLEEHVRVVVEGDEHVRIVVPGEGPPLQDVLRRELGALVEGCREIAPELEVRDEMKYGDPAEDLAELAEDAELLVLGGPRIEVELGALGSTSAELLTRRTGAPVVVVRGVREEPNSGAVVVGVDGSAHSREAIAFAYDFAARHGEELVAVHAWSDLPLDPFTWIEHWELPWGEVREEAMEVLASCLAGWSEHYPDVKVRRVVSPEKPADALLREAQDAALVVVGSHGRGPVRRALLGSVSHAVVNRAQCPAAVLRAV</sequence>
<dbReference type="EMBL" id="JAQGLA010000007">
    <property type="protein sequence ID" value="MDA3625175.1"/>
    <property type="molecule type" value="Genomic_DNA"/>
</dbReference>
<dbReference type="Proteomes" id="UP001210380">
    <property type="component" value="Unassembled WGS sequence"/>
</dbReference>
<dbReference type="Gene3D" id="3.40.50.620">
    <property type="entry name" value="HUPs"/>
    <property type="match status" value="2"/>
</dbReference>
<evidence type="ECO:0000259" key="4">
    <source>
        <dbReference type="Pfam" id="PF00582"/>
    </source>
</evidence>
<dbReference type="PANTHER" id="PTHR46268">
    <property type="entry name" value="STRESS RESPONSE PROTEIN NHAX"/>
    <property type="match status" value="1"/>
</dbReference>
<dbReference type="InterPro" id="IPR006016">
    <property type="entry name" value="UspA"/>
</dbReference>
<evidence type="ECO:0000313" key="6">
    <source>
        <dbReference type="Proteomes" id="UP001210380"/>
    </source>
</evidence>
<accession>A0ABT4UTY1</accession>
<dbReference type="InterPro" id="IPR014729">
    <property type="entry name" value="Rossmann-like_a/b/a_fold"/>
</dbReference>
<keyword evidence="6" id="KW-1185">Reference proteome</keyword>
<comment type="caution">
    <text evidence="5">The sequence shown here is derived from an EMBL/GenBank/DDBJ whole genome shotgun (WGS) entry which is preliminary data.</text>
</comment>
<evidence type="ECO:0000256" key="2">
    <source>
        <dbReference type="ARBA" id="ARBA00022741"/>
    </source>
</evidence>
<dbReference type="InterPro" id="IPR006015">
    <property type="entry name" value="Universal_stress_UspA"/>
</dbReference>
<protein>
    <submittedName>
        <fullName evidence="5">Universal stress protein</fullName>
    </submittedName>
</protein>
<evidence type="ECO:0000256" key="3">
    <source>
        <dbReference type="ARBA" id="ARBA00022840"/>
    </source>
</evidence>
<comment type="similarity">
    <text evidence="1">Belongs to the universal stress protein A family.</text>
</comment>
<evidence type="ECO:0000313" key="5">
    <source>
        <dbReference type="EMBL" id="MDA3625175.1"/>
    </source>
</evidence>
<dbReference type="PRINTS" id="PR01438">
    <property type="entry name" value="UNVRSLSTRESS"/>
</dbReference>
<feature type="domain" description="UspA" evidence="4">
    <location>
        <begin position="4"/>
        <end position="150"/>
    </location>
</feature>
<reference evidence="5 6" key="1">
    <citation type="submission" date="2022-11" db="EMBL/GenBank/DDBJ databases">
        <title>Draft genome sequence of Saccharopolyspora sp. WRP15-2 isolated from rhizosphere soils of wild rice in Thailand.</title>
        <authorList>
            <person name="Duangmal K."/>
            <person name="Kammanee S."/>
            <person name="Muangham S."/>
        </authorList>
    </citation>
    <scope>NUCLEOTIDE SEQUENCE [LARGE SCALE GENOMIC DNA]</scope>
    <source>
        <strain evidence="5 6">WRP15-2</strain>
    </source>
</reference>
<dbReference type="PANTHER" id="PTHR46268:SF27">
    <property type="entry name" value="UNIVERSAL STRESS PROTEIN RV2623"/>
    <property type="match status" value="1"/>
</dbReference>
<evidence type="ECO:0000256" key="1">
    <source>
        <dbReference type="ARBA" id="ARBA00008791"/>
    </source>
</evidence>
<keyword evidence="3" id="KW-0067">ATP-binding</keyword>
<dbReference type="SUPFAM" id="SSF52402">
    <property type="entry name" value="Adenine nucleotide alpha hydrolases-like"/>
    <property type="match status" value="2"/>
</dbReference>
<keyword evidence="2" id="KW-0547">Nucleotide-binding</keyword>
<proteinExistence type="inferred from homology"/>
<name>A0ABT4UTY1_9PSEU</name>
<dbReference type="Pfam" id="PF00582">
    <property type="entry name" value="Usp"/>
    <property type="match status" value="2"/>
</dbReference>